<dbReference type="EMBL" id="CM042021">
    <property type="protein sequence ID" value="KAI3819796.1"/>
    <property type="molecule type" value="Genomic_DNA"/>
</dbReference>
<sequence>MGEKSSNHGSSMKYVDLEKDDLWVVANSSWVLLACVRDIKSIGSLYRLCLKEGFFDIDITYVGGNWVWVGFSSSIVCGKFKQSERFKEVFKEFKKVENNFVENEILAWVDIEQGGCEKSTKPCVGV</sequence>
<evidence type="ECO:0000313" key="2">
    <source>
        <dbReference type="Proteomes" id="UP001056120"/>
    </source>
</evidence>
<comment type="caution">
    <text evidence="1">The sequence shown here is derived from an EMBL/GenBank/DDBJ whole genome shotgun (WGS) entry which is preliminary data.</text>
</comment>
<accession>A0ACB9JJC7</accession>
<reference evidence="2" key="1">
    <citation type="journal article" date="2022" name="Mol. Ecol. Resour.">
        <title>The genomes of chicory, endive, great burdock and yacon provide insights into Asteraceae palaeo-polyploidization history and plant inulin production.</title>
        <authorList>
            <person name="Fan W."/>
            <person name="Wang S."/>
            <person name="Wang H."/>
            <person name="Wang A."/>
            <person name="Jiang F."/>
            <person name="Liu H."/>
            <person name="Zhao H."/>
            <person name="Xu D."/>
            <person name="Zhang Y."/>
        </authorList>
    </citation>
    <scope>NUCLEOTIDE SEQUENCE [LARGE SCALE GENOMIC DNA]</scope>
    <source>
        <strain evidence="2">cv. Yunnan</strain>
    </source>
</reference>
<proteinExistence type="predicted"/>
<organism evidence="1 2">
    <name type="scientific">Smallanthus sonchifolius</name>
    <dbReference type="NCBI Taxonomy" id="185202"/>
    <lineage>
        <taxon>Eukaryota</taxon>
        <taxon>Viridiplantae</taxon>
        <taxon>Streptophyta</taxon>
        <taxon>Embryophyta</taxon>
        <taxon>Tracheophyta</taxon>
        <taxon>Spermatophyta</taxon>
        <taxon>Magnoliopsida</taxon>
        <taxon>eudicotyledons</taxon>
        <taxon>Gunneridae</taxon>
        <taxon>Pentapetalae</taxon>
        <taxon>asterids</taxon>
        <taxon>campanulids</taxon>
        <taxon>Asterales</taxon>
        <taxon>Asteraceae</taxon>
        <taxon>Asteroideae</taxon>
        <taxon>Heliantheae alliance</taxon>
        <taxon>Millerieae</taxon>
        <taxon>Smallanthus</taxon>
    </lineage>
</organism>
<dbReference type="Proteomes" id="UP001056120">
    <property type="component" value="Linkage Group LG04"/>
</dbReference>
<gene>
    <name evidence="1" type="ORF">L1987_13648</name>
</gene>
<evidence type="ECO:0000313" key="1">
    <source>
        <dbReference type="EMBL" id="KAI3819796.1"/>
    </source>
</evidence>
<keyword evidence="2" id="KW-1185">Reference proteome</keyword>
<name>A0ACB9JJC7_9ASTR</name>
<protein>
    <submittedName>
        <fullName evidence="1">Uncharacterized protein</fullName>
    </submittedName>
</protein>
<reference evidence="1 2" key="2">
    <citation type="journal article" date="2022" name="Mol. Ecol. Resour.">
        <title>The genomes of chicory, endive, great burdock and yacon provide insights into Asteraceae paleo-polyploidization history and plant inulin production.</title>
        <authorList>
            <person name="Fan W."/>
            <person name="Wang S."/>
            <person name="Wang H."/>
            <person name="Wang A."/>
            <person name="Jiang F."/>
            <person name="Liu H."/>
            <person name="Zhao H."/>
            <person name="Xu D."/>
            <person name="Zhang Y."/>
        </authorList>
    </citation>
    <scope>NUCLEOTIDE SEQUENCE [LARGE SCALE GENOMIC DNA]</scope>
    <source>
        <strain evidence="2">cv. Yunnan</strain>
        <tissue evidence="1">Leaves</tissue>
    </source>
</reference>